<dbReference type="NCBIfam" id="NF040576">
    <property type="entry name" value="T2SS_GspM_XpsM"/>
    <property type="match status" value="1"/>
</dbReference>
<evidence type="ECO:0008006" key="3">
    <source>
        <dbReference type="Google" id="ProtNLM"/>
    </source>
</evidence>
<gene>
    <name evidence="1" type="ORF">H1S06_04140</name>
</gene>
<organism evidence="1 2">
    <name type="scientific">Marinobacterium marinum</name>
    <dbReference type="NCBI Taxonomy" id="2756129"/>
    <lineage>
        <taxon>Bacteria</taxon>
        <taxon>Pseudomonadati</taxon>
        <taxon>Pseudomonadota</taxon>
        <taxon>Gammaproteobacteria</taxon>
        <taxon>Oceanospirillales</taxon>
        <taxon>Oceanospirillaceae</taxon>
        <taxon>Marinobacterium</taxon>
    </lineage>
</organism>
<evidence type="ECO:0000313" key="1">
    <source>
        <dbReference type="EMBL" id="MBA4501551.1"/>
    </source>
</evidence>
<keyword evidence="2" id="KW-1185">Reference proteome</keyword>
<proteinExistence type="predicted"/>
<dbReference type="EMBL" id="JACEMT010000036">
    <property type="protein sequence ID" value="MBA4501551.1"/>
    <property type="molecule type" value="Genomic_DNA"/>
</dbReference>
<name>A0A7W2AA62_9GAMM</name>
<protein>
    <recommendedName>
        <fullName evidence="3">General secretion pathway protein GspM</fullName>
    </recommendedName>
</protein>
<reference evidence="1 2" key="1">
    <citation type="submission" date="2020-07" db="EMBL/GenBank/DDBJ databases">
        <title>Bacterium isolated from marien macroalgae.</title>
        <authorList>
            <person name="Zhu K."/>
            <person name="Lu D."/>
            <person name="Du Z."/>
        </authorList>
    </citation>
    <scope>NUCLEOTIDE SEQUENCE [LARGE SCALE GENOMIC DNA]</scope>
    <source>
        <strain evidence="1 2">3-1745</strain>
    </source>
</reference>
<comment type="caution">
    <text evidence="1">The sequence shown here is derived from an EMBL/GenBank/DDBJ whole genome shotgun (WGS) entry which is preliminary data.</text>
</comment>
<dbReference type="Pfam" id="PF10741">
    <property type="entry name" value="T2SSM_b"/>
    <property type="match status" value="1"/>
</dbReference>
<dbReference type="InterPro" id="IPR034756">
    <property type="entry name" value="T2SSM_b"/>
</dbReference>
<accession>A0A7W2AA62</accession>
<dbReference type="RefSeq" id="WP_181737528.1">
    <property type="nucleotide sequence ID" value="NZ_JACEMT010000036.1"/>
</dbReference>
<dbReference type="AlphaFoldDB" id="A0A7W2AA62"/>
<evidence type="ECO:0000313" key="2">
    <source>
        <dbReference type="Proteomes" id="UP000538931"/>
    </source>
</evidence>
<sequence>MNTLSPRRSRWLAVGLLALVLLLLVRILLLPLWQHWFGTADAIERLETRIEVYQRLIDALPQEQEHLQALQAATPVTEWLLDETTPALAAARLQQLLHSRAGQSGVQVVSTQILNTDASETVQPVAVQAHLRAELTALVGLLYQLESGQPLLFIDSITLLSNPRAQSRTRLARSTDTRPHQLDVRLNVTGYAAEGGTP</sequence>
<dbReference type="Proteomes" id="UP000538931">
    <property type="component" value="Unassembled WGS sequence"/>
</dbReference>